<name>A0A9N9LAG3_9HELO</name>
<proteinExistence type="predicted"/>
<dbReference type="Proteomes" id="UP000696280">
    <property type="component" value="Unassembled WGS sequence"/>
</dbReference>
<feature type="region of interest" description="Disordered" evidence="1">
    <location>
        <begin position="1"/>
        <end position="40"/>
    </location>
</feature>
<evidence type="ECO:0000256" key="1">
    <source>
        <dbReference type="SAM" id="MobiDB-lite"/>
    </source>
</evidence>
<reference evidence="2" key="1">
    <citation type="submission" date="2021-07" db="EMBL/GenBank/DDBJ databases">
        <authorList>
            <person name="Durling M."/>
        </authorList>
    </citation>
    <scope>NUCLEOTIDE SEQUENCE</scope>
</reference>
<evidence type="ECO:0000313" key="3">
    <source>
        <dbReference type="Proteomes" id="UP000696280"/>
    </source>
</evidence>
<organism evidence="2 3">
    <name type="scientific">Hymenoscyphus fraxineus</name>
    <dbReference type="NCBI Taxonomy" id="746836"/>
    <lineage>
        <taxon>Eukaryota</taxon>
        <taxon>Fungi</taxon>
        <taxon>Dikarya</taxon>
        <taxon>Ascomycota</taxon>
        <taxon>Pezizomycotina</taxon>
        <taxon>Leotiomycetes</taxon>
        <taxon>Helotiales</taxon>
        <taxon>Helotiaceae</taxon>
        <taxon>Hymenoscyphus</taxon>
    </lineage>
</organism>
<keyword evidence="3" id="KW-1185">Reference proteome</keyword>
<dbReference type="AlphaFoldDB" id="A0A9N9LAG3"/>
<dbReference type="EMBL" id="CAJVRL010000111">
    <property type="protein sequence ID" value="CAG8961486.1"/>
    <property type="molecule type" value="Genomic_DNA"/>
</dbReference>
<sequence>MSFSSIQTYGPEMSSVERIHSSPAPSGGDQQQQTPPPPRMVDIVWLTNKDLIATPQLPLDIFDTGLPPLRSAGRIDANKECVQYSIRHNCGGVIHFTNQTTVHGWNCHWGWPYEVVEDSAEPCPECKKRIDRELKEIDGMGKWKVKKVVKKVAEMFCRGCDDDDRTDMDSITG</sequence>
<comment type="caution">
    <text evidence="2">The sequence shown here is derived from an EMBL/GenBank/DDBJ whole genome shotgun (WGS) entry which is preliminary data.</text>
</comment>
<evidence type="ECO:0000313" key="2">
    <source>
        <dbReference type="EMBL" id="CAG8961486.1"/>
    </source>
</evidence>
<protein>
    <submittedName>
        <fullName evidence="2">Uncharacterized protein</fullName>
    </submittedName>
</protein>
<gene>
    <name evidence="2" type="ORF">HYFRA_00013836</name>
</gene>
<accession>A0A9N9LAG3</accession>